<keyword evidence="2" id="KW-1185">Reference proteome</keyword>
<dbReference type="GO" id="GO:0008939">
    <property type="term" value="F:nicotinate-nucleotide-dimethylbenzimidazole phosphoribosyltransferase activity"/>
    <property type="evidence" value="ECO:0007669"/>
    <property type="project" value="InterPro"/>
</dbReference>
<keyword evidence="1" id="KW-0328">Glycosyltransferase</keyword>
<proteinExistence type="predicted"/>
<dbReference type="SUPFAM" id="SSF52733">
    <property type="entry name" value="Nicotinate mononucleotide:5,6-dimethylbenzimidazole phosphoribosyltransferase (CobT)"/>
    <property type="match status" value="1"/>
</dbReference>
<accession>A0A495VDC8</accession>
<evidence type="ECO:0000313" key="1">
    <source>
        <dbReference type="EMBL" id="RKT47274.1"/>
    </source>
</evidence>
<comment type="caution">
    <text evidence="1">The sequence shown here is derived from an EMBL/GenBank/DDBJ whole genome shotgun (WGS) entry which is preliminary data.</text>
</comment>
<dbReference type="Gene3D" id="3.40.50.10210">
    <property type="match status" value="1"/>
</dbReference>
<keyword evidence="1" id="KW-0808">Transferase</keyword>
<organism evidence="1 2">
    <name type="scientific">Thiocapsa rosea</name>
    <dbReference type="NCBI Taxonomy" id="69360"/>
    <lineage>
        <taxon>Bacteria</taxon>
        <taxon>Pseudomonadati</taxon>
        <taxon>Pseudomonadota</taxon>
        <taxon>Gammaproteobacteria</taxon>
        <taxon>Chromatiales</taxon>
        <taxon>Chromatiaceae</taxon>
        <taxon>Thiocapsa</taxon>
    </lineage>
</organism>
<reference evidence="1 2" key="1">
    <citation type="submission" date="2018-10" db="EMBL/GenBank/DDBJ databases">
        <title>Genomic Encyclopedia of Archaeal and Bacterial Type Strains, Phase II (KMG-II): from individual species to whole genera.</title>
        <authorList>
            <person name="Goeker M."/>
        </authorList>
    </citation>
    <scope>NUCLEOTIDE SEQUENCE [LARGE SCALE GENOMIC DNA]</scope>
    <source>
        <strain evidence="1 2">DSM 235</strain>
    </source>
</reference>
<gene>
    <name evidence="1" type="ORF">BDD21_4839</name>
</gene>
<protein>
    <submittedName>
        <fullName evidence="1">Nicotinate-nucleotide--dimethylbenzimidazole phosphoribosyltransferase</fullName>
    </submittedName>
</protein>
<name>A0A495VDC8_9GAMM</name>
<dbReference type="EMBL" id="RBXL01000001">
    <property type="protein sequence ID" value="RKT47274.1"/>
    <property type="molecule type" value="Genomic_DNA"/>
</dbReference>
<dbReference type="Proteomes" id="UP000274556">
    <property type="component" value="Unassembled WGS sequence"/>
</dbReference>
<sequence>MDAPVCVDSTLWRASGSRVLLVELDSEAGAFFFSGEDQMRVAVCSRSTVADHLNCPEDDTDLEIEILRLRVDLEMCSNGRARVHPWICGEHPRCRLTRPLDKHRLDVALSAGRHAAERAKLAGVAHLIGVAPSVRPVPRWWLRATDAFAPCAGYEFPCLDRCLGEPPFCFDPYDALRCRGRPEIAALVGVAIAAAQMGIPFCLPDPAGEIAVDAAVGLNPGVRAWLDPISADRPGSVPAPMRPRSLCAL</sequence>
<dbReference type="InterPro" id="IPR036087">
    <property type="entry name" value="Nict_dMeBzImd_PRibTrfase_sf"/>
</dbReference>
<dbReference type="AlphaFoldDB" id="A0A495VDC8"/>
<evidence type="ECO:0000313" key="2">
    <source>
        <dbReference type="Proteomes" id="UP000274556"/>
    </source>
</evidence>